<comment type="similarity">
    <text evidence="1">Belongs to the complex I 49 kDa subunit family.</text>
</comment>
<dbReference type="AlphaFoldDB" id="A0AAE1RE57"/>
<proteinExistence type="inferred from homology"/>
<dbReference type="EMBL" id="JAVYJV010000016">
    <property type="protein sequence ID" value="KAK4350191.1"/>
    <property type="molecule type" value="Genomic_DNA"/>
</dbReference>
<comment type="caution">
    <text evidence="2">The sequence shown here is derived from an EMBL/GenBank/DDBJ whole genome shotgun (WGS) entry which is preliminary data.</text>
</comment>
<evidence type="ECO:0000313" key="3">
    <source>
        <dbReference type="Proteomes" id="UP001291623"/>
    </source>
</evidence>
<dbReference type="SUPFAM" id="SSF56762">
    <property type="entry name" value="HydB/Nqo4-like"/>
    <property type="match status" value="1"/>
</dbReference>
<name>A0AAE1RE57_9SOLA</name>
<dbReference type="Proteomes" id="UP001291623">
    <property type="component" value="Unassembled WGS sequence"/>
</dbReference>
<sequence>MDAKNKNWEMSSPELPSNNDVDILCEIALGVPFLHMMFRRQQPSHIFKRTLSIIHGGGSNKPQHPTAHGVSRLVLKMNGEVVERAEPHIGLLQCGMKPLMPSRLIKRFPKYILTPSSMYE</sequence>
<organism evidence="2 3">
    <name type="scientific">Anisodus tanguticus</name>
    <dbReference type="NCBI Taxonomy" id="243964"/>
    <lineage>
        <taxon>Eukaryota</taxon>
        <taxon>Viridiplantae</taxon>
        <taxon>Streptophyta</taxon>
        <taxon>Embryophyta</taxon>
        <taxon>Tracheophyta</taxon>
        <taxon>Spermatophyta</taxon>
        <taxon>Magnoliopsida</taxon>
        <taxon>eudicotyledons</taxon>
        <taxon>Gunneridae</taxon>
        <taxon>Pentapetalae</taxon>
        <taxon>asterids</taxon>
        <taxon>lamiids</taxon>
        <taxon>Solanales</taxon>
        <taxon>Solanaceae</taxon>
        <taxon>Solanoideae</taxon>
        <taxon>Hyoscyameae</taxon>
        <taxon>Anisodus</taxon>
    </lineage>
</organism>
<accession>A0AAE1RE57</accession>
<gene>
    <name evidence="2" type="ORF">RND71_029504</name>
</gene>
<keyword evidence="3" id="KW-1185">Reference proteome</keyword>
<protein>
    <submittedName>
        <fullName evidence="2">Uncharacterized protein</fullName>
    </submittedName>
</protein>
<dbReference type="Gene3D" id="1.10.645.10">
    <property type="entry name" value="Cytochrome-c3 Hydrogenase, chain B"/>
    <property type="match status" value="1"/>
</dbReference>
<evidence type="ECO:0000256" key="1">
    <source>
        <dbReference type="ARBA" id="ARBA00005769"/>
    </source>
</evidence>
<reference evidence="2" key="1">
    <citation type="submission" date="2023-12" db="EMBL/GenBank/DDBJ databases">
        <title>Genome assembly of Anisodus tanguticus.</title>
        <authorList>
            <person name="Wang Y.-J."/>
        </authorList>
    </citation>
    <scope>NUCLEOTIDE SEQUENCE</scope>
    <source>
        <strain evidence="2">KB-2021</strain>
        <tissue evidence="2">Leaf</tissue>
    </source>
</reference>
<evidence type="ECO:0000313" key="2">
    <source>
        <dbReference type="EMBL" id="KAK4350191.1"/>
    </source>
</evidence>
<dbReference type="InterPro" id="IPR029014">
    <property type="entry name" value="NiFe-Hase_large"/>
</dbReference>